<evidence type="ECO:0000256" key="1">
    <source>
        <dbReference type="SAM" id="Phobius"/>
    </source>
</evidence>
<keyword evidence="3" id="KW-1185">Reference proteome</keyword>
<keyword evidence="1" id="KW-0812">Transmembrane</keyword>
<protein>
    <submittedName>
        <fullName evidence="2">Uncharacterized protein</fullName>
    </submittedName>
</protein>
<proteinExistence type="predicted"/>
<dbReference type="Gene3D" id="1.10.287.70">
    <property type="match status" value="1"/>
</dbReference>
<keyword evidence="1" id="KW-1133">Transmembrane helix</keyword>
<comment type="caution">
    <text evidence="2">The sequence shown here is derived from an EMBL/GenBank/DDBJ whole genome shotgun (WGS) entry which is preliminary data.</text>
</comment>
<evidence type="ECO:0000313" key="3">
    <source>
        <dbReference type="Proteomes" id="UP001642540"/>
    </source>
</evidence>
<dbReference type="EMBL" id="CAXLJM020000068">
    <property type="protein sequence ID" value="CAL8122332.1"/>
    <property type="molecule type" value="Genomic_DNA"/>
</dbReference>
<feature type="transmembrane region" description="Helical" evidence="1">
    <location>
        <begin position="700"/>
        <end position="720"/>
    </location>
</feature>
<evidence type="ECO:0000313" key="2">
    <source>
        <dbReference type="EMBL" id="CAL8122332.1"/>
    </source>
</evidence>
<dbReference type="Proteomes" id="UP001642540">
    <property type="component" value="Unassembled WGS sequence"/>
</dbReference>
<feature type="transmembrane region" description="Helical" evidence="1">
    <location>
        <begin position="388"/>
        <end position="408"/>
    </location>
</feature>
<reference evidence="2 3" key="1">
    <citation type="submission" date="2024-08" db="EMBL/GenBank/DDBJ databases">
        <authorList>
            <person name="Cucini C."/>
            <person name="Frati F."/>
        </authorList>
    </citation>
    <scope>NUCLEOTIDE SEQUENCE [LARGE SCALE GENOMIC DNA]</scope>
</reference>
<organism evidence="2 3">
    <name type="scientific">Orchesella dallaii</name>
    <dbReference type="NCBI Taxonomy" id="48710"/>
    <lineage>
        <taxon>Eukaryota</taxon>
        <taxon>Metazoa</taxon>
        <taxon>Ecdysozoa</taxon>
        <taxon>Arthropoda</taxon>
        <taxon>Hexapoda</taxon>
        <taxon>Collembola</taxon>
        <taxon>Entomobryomorpha</taxon>
        <taxon>Entomobryoidea</taxon>
        <taxon>Orchesellidae</taxon>
        <taxon>Orchesellinae</taxon>
        <taxon>Orchesella</taxon>
    </lineage>
</organism>
<sequence length="725" mass="84351">MFLFNRYLLTLIIFALQLVIIHAIHPNLIPLRKSASALIEGFKNCNILIILSEANPKYSIISLNQSVNPTVTITKLFVGKDMYGWLPKTNPGYHFLPSCYVTLLFAEIVNEKTVLNSSLTDRDFSLFFAETPIVDLKAQPQFLIAFTVAPVKFTRPFVKGAVNSFLRSFPDIFIAAMKNDGSIVQINYICRICGMTRQFTQLKINLRCTKNIDSLKSCATEMENLSKLESDITAYFWFIDNRTLSFKLAKNSKLSTSKTGLGLAPKEALKMLRLGETLRYIMFEDKLNCNPYNFSVCTKKAAQLRKDSSLDKTTKSSFRFPTFPSLNEMKYNAHFLIKLRSKNRIIFHRDGLKHFTTYRAYFNFLTCDGVKPEKGFQLYGMPFDKETWILIFISIVLFGLAFELHTLLRNSMITINIFEKSRNKKIEELFKVVGRSCTALLDQPLPPSILGLFQGSKSFPFVIGLWWLYSVILTNAYKSVFTTEVIIPLKEASPWTRFDQVPGFKIFAPDNEFTRMILAILKPNRVEIMRGNWNKTRSLAIAYGIVYRNLNMYKQNSMQAQLRAKQVSFQKDFEEFVKYLTDENCEKRIYVDIHENIDTITNYLNNMKNLRHKFAKGEKDLIFVKEIGWTFHSYRQNHPMNRYRRLVPSGIILFWEDLYKRFKPSKYYSRIIPQRKEALVKAKYWGKLNLDRDSQVLTVFYIWMIFSAICILGFAIEVIAKYNRL</sequence>
<accession>A0ABP1RCP0</accession>
<gene>
    <name evidence="2" type="ORF">ODALV1_LOCUS19752</name>
</gene>
<name>A0ABP1RCP0_9HEXA</name>
<keyword evidence="1" id="KW-0472">Membrane</keyword>